<feature type="transmembrane region" description="Helical" evidence="1">
    <location>
        <begin position="222"/>
        <end position="239"/>
    </location>
</feature>
<dbReference type="EMBL" id="FRAG01000040">
    <property type="protein sequence ID" value="SHK25674.1"/>
    <property type="molecule type" value="Genomic_DNA"/>
</dbReference>
<reference evidence="2 3" key="1">
    <citation type="submission" date="2016-11" db="EMBL/GenBank/DDBJ databases">
        <authorList>
            <person name="Jaros S."/>
            <person name="Januszkiewicz K."/>
            <person name="Wedrychowicz H."/>
        </authorList>
    </citation>
    <scope>NUCLEOTIDE SEQUENCE [LARGE SCALE GENOMIC DNA]</scope>
    <source>
        <strain evidence="2 3">DSM 15212</strain>
    </source>
</reference>
<keyword evidence="1" id="KW-1133">Transmembrane helix</keyword>
<feature type="transmembrane region" description="Helical" evidence="1">
    <location>
        <begin position="190"/>
        <end position="210"/>
    </location>
</feature>
<dbReference type="AlphaFoldDB" id="A0A1M6QZP0"/>
<sequence length="255" mass="30312">MELFVYILKLNIKKFFIYKVDALISIMDSLVWFIITILFYEYIYLYTDFIGGWSKSQIFLLIGTTEIIKSILMFFFINNLTRIPYYIKTGTLDLFLVIPISSQYLISIRNLDYGSLANFFPAVFIVVLQIRKLDVDIIMILKYMLISIPAMLLLYFIWFSIMCTSFWFIKIDELHEVFFSSLDFMKFPTAIFKGVFFIIFHIAFPVVLVSNSPVSIFVNKDYNLIYLLIIELIVFYLIYKMIWFYGLKKYESANI</sequence>
<accession>A0A1M6QZP0</accession>
<evidence type="ECO:0000313" key="2">
    <source>
        <dbReference type="EMBL" id="SHK25674.1"/>
    </source>
</evidence>
<dbReference type="RefSeq" id="WP_073151284.1">
    <property type="nucleotide sequence ID" value="NZ_FRAG01000040.1"/>
</dbReference>
<organism evidence="2 3">
    <name type="scientific">Paramaledivibacter caminithermalis (strain DSM 15212 / CIP 107654 / DViRD3)</name>
    <name type="common">Clostridium caminithermale</name>
    <dbReference type="NCBI Taxonomy" id="1121301"/>
    <lineage>
        <taxon>Bacteria</taxon>
        <taxon>Bacillati</taxon>
        <taxon>Bacillota</taxon>
        <taxon>Clostridia</taxon>
        <taxon>Peptostreptococcales</taxon>
        <taxon>Caminicellaceae</taxon>
        <taxon>Paramaledivibacter</taxon>
    </lineage>
</organism>
<dbReference type="InterPro" id="IPR010390">
    <property type="entry name" value="ABC-2_transporter-like"/>
</dbReference>
<dbReference type="Proteomes" id="UP000184465">
    <property type="component" value="Unassembled WGS sequence"/>
</dbReference>
<evidence type="ECO:0000313" key="3">
    <source>
        <dbReference type="Proteomes" id="UP000184465"/>
    </source>
</evidence>
<dbReference type="OrthoDB" id="9788195at2"/>
<keyword evidence="3" id="KW-1185">Reference proteome</keyword>
<feature type="transmembrane region" description="Helical" evidence="1">
    <location>
        <begin position="58"/>
        <end position="77"/>
    </location>
</feature>
<dbReference type="STRING" id="1121301.SAMN02745912_02790"/>
<evidence type="ECO:0000256" key="1">
    <source>
        <dbReference type="SAM" id="Phobius"/>
    </source>
</evidence>
<name>A0A1M6QZP0_PARC5</name>
<gene>
    <name evidence="2" type="ORF">SAMN02745912_02790</name>
</gene>
<dbReference type="Pfam" id="PF06182">
    <property type="entry name" value="ABC2_membrane_6"/>
    <property type="match status" value="1"/>
</dbReference>
<keyword evidence="1" id="KW-0812">Transmembrane</keyword>
<feature type="transmembrane region" description="Helical" evidence="1">
    <location>
        <begin position="22"/>
        <end position="46"/>
    </location>
</feature>
<protein>
    <submittedName>
        <fullName evidence="2">ABC-2 type transport system permease protein</fullName>
    </submittedName>
</protein>
<keyword evidence="1" id="KW-0472">Membrane</keyword>
<dbReference type="PANTHER" id="PTHR36833:SF2">
    <property type="entry name" value="SLR0610 PROTEIN"/>
    <property type="match status" value="1"/>
</dbReference>
<dbReference type="PANTHER" id="PTHR36833">
    <property type="entry name" value="SLR0610 PROTEIN-RELATED"/>
    <property type="match status" value="1"/>
</dbReference>
<feature type="transmembrane region" description="Helical" evidence="1">
    <location>
        <begin position="143"/>
        <end position="169"/>
    </location>
</feature>
<proteinExistence type="predicted"/>
<feature type="transmembrane region" description="Helical" evidence="1">
    <location>
        <begin position="113"/>
        <end position="131"/>
    </location>
</feature>